<feature type="transmembrane region" description="Helical" evidence="10">
    <location>
        <begin position="191"/>
        <end position="211"/>
    </location>
</feature>
<keyword evidence="12" id="KW-1185">Reference proteome</keyword>
<dbReference type="Gene3D" id="1.20.1250.20">
    <property type="entry name" value="MFS general substrate transporter like domains"/>
    <property type="match status" value="2"/>
</dbReference>
<keyword evidence="3 9" id="KW-0813">Transport</keyword>
<feature type="transmembrane region" description="Helical" evidence="10">
    <location>
        <begin position="223"/>
        <end position="243"/>
    </location>
</feature>
<dbReference type="GO" id="GO:0006857">
    <property type="term" value="P:oligopeptide transport"/>
    <property type="evidence" value="ECO:0007669"/>
    <property type="project" value="InterPro"/>
</dbReference>
<feature type="transmembrane region" description="Helical" evidence="10">
    <location>
        <begin position="352"/>
        <end position="373"/>
    </location>
</feature>
<evidence type="ECO:0000256" key="10">
    <source>
        <dbReference type="SAM" id="Phobius"/>
    </source>
</evidence>
<name>A0AAN8J3X4_PATCE</name>
<evidence type="ECO:0000256" key="2">
    <source>
        <dbReference type="ARBA" id="ARBA00005982"/>
    </source>
</evidence>
<protein>
    <submittedName>
        <fullName evidence="11">Uncharacterized protein</fullName>
    </submittedName>
</protein>
<comment type="caution">
    <text evidence="11">The sequence shown here is derived from an EMBL/GenBank/DDBJ whole genome shotgun (WGS) entry which is preliminary data.</text>
</comment>
<evidence type="ECO:0000256" key="8">
    <source>
        <dbReference type="ARBA" id="ARBA00023136"/>
    </source>
</evidence>
<feature type="transmembrane region" description="Helical" evidence="10">
    <location>
        <begin position="150"/>
        <end position="170"/>
    </location>
</feature>
<feature type="transmembrane region" description="Helical" evidence="10">
    <location>
        <begin position="689"/>
        <end position="710"/>
    </location>
</feature>
<proteinExistence type="inferred from homology"/>
<evidence type="ECO:0000256" key="4">
    <source>
        <dbReference type="ARBA" id="ARBA00022692"/>
    </source>
</evidence>
<feature type="transmembrane region" description="Helical" evidence="10">
    <location>
        <begin position="660"/>
        <end position="683"/>
    </location>
</feature>
<dbReference type="SUPFAM" id="SSF103473">
    <property type="entry name" value="MFS general substrate transporter"/>
    <property type="match status" value="1"/>
</dbReference>
<dbReference type="CDD" id="cd17347">
    <property type="entry name" value="MFS_SLC15A1_2_like"/>
    <property type="match status" value="1"/>
</dbReference>
<dbReference type="InterPro" id="IPR000109">
    <property type="entry name" value="POT_fam"/>
</dbReference>
<feature type="transmembrane region" description="Helical" evidence="10">
    <location>
        <begin position="304"/>
        <end position="321"/>
    </location>
</feature>
<dbReference type="GO" id="GO:0015031">
    <property type="term" value="P:protein transport"/>
    <property type="evidence" value="ECO:0007669"/>
    <property type="project" value="UniProtKB-KW"/>
</dbReference>
<keyword evidence="8 10" id="KW-0472">Membrane</keyword>
<feature type="transmembrane region" description="Helical" evidence="10">
    <location>
        <begin position="94"/>
        <end position="113"/>
    </location>
</feature>
<dbReference type="AlphaFoldDB" id="A0AAN8J3X4"/>
<sequence length="753" mass="84788">MASMSESEEDILFEIPEAEQLLLKDSIGIENMEIEKEKSSGCCKNVCGQRRKFPVCIYYILGNEFCERFSYYGLKTILVIYLTRWLMFSSDHATIIYHVFTMLCYFSPILGAIIADGYLGRFRTIMYLSILYAIGNTVLSLTALPPPEAYGPMIGLILIGIGTGGIKPCVAAMGGDQFTSDQERERRTFFSVFYFMINLGSMLSTIISPILRADVHCIGKSCYPLAFGVPALLMFVAILIFFAGRKQYKMVPLTGNVIGQVCKCIWHAIARKCTRSKTEKKKNHWLDHAEDKYEPEFIDNVKRVMKVLWLFLPLPVFWALFDQQGSRWTLQAEQMDGHVGSWGRIKPDQLQVLNPILILVLIPIFEHIVYPLLEYCKIPARPLQKMVVGMMFGGLAFVIAGFVQIKLDTYKESHLSIGESGVTFINTVDCPISISSSIYSKILQPNQISKLIRFKENNISISGKCETTGYSTVFNATYKDGISYQLVLMTTEQEIFKIKKFEDMRSKPKAGRASISIINNLAVPSDNNYIQLIRTDDEDQHIRFNITQFNTTDFNPVEPGSYTISIPGTTTPRYFLPEEYKLGTGAVYTLLLYTSNNIQEYDPSQVKELLHTSVDVNQVSMFYMIPQYIVITVGEVLFSVTGLSFAYNEAPQSMKSVVQAGWLTTTAVGNLIVVFVAEISLIPSQTAEFFLFAALMGLDIILFAIMTCFYKYSGPLTPYSSPEASSDTDILVNNEVKEDIPLQDTNGIKSKYS</sequence>
<organism evidence="11 12">
    <name type="scientific">Patella caerulea</name>
    <name type="common">Rayed Mediterranean limpet</name>
    <dbReference type="NCBI Taxonomy" id="87958"/>
    <lineage>
        <taxon>Eukaryota</taxon>
        <taxon>Metazoa</taxon>
        <taxon>Spiralia</taxon>
        <taxon>Lophotrochozoa</taxon>
        <taxon>Mollusca</taxon>
        <taxon>Gastropoda</taxon>
        <taxon>Patellogastropoda</taxon>
        <taxon>Patelloidea</taxon>
        <taxon>Patellidae</taxon>
        <taxon>Patella</taxon>
    </lineage>
</organism>
<accession>A0AAN8J3X4</accession>
<evidence type="ECO:0000256" key="5">
    <source>
        <dbReference type="ARBA" id="ARBA00022856"/>
    </source>
</evidence>
<evidence type="ECO:0000313" key="11">
    <source>
        <dbReference type="EMBL" id="KAK6165515.1"/>
    </source>
</evidence>
<dbReference type="PROSITE" id="PS01022">
    <property type="entry name" value="PTR2_1"/>
    <property type="match status" value="1"/>
</dbReference>
<comment type="subcellular location">
    <subcellularLocation>
        <location evidence="1 9">Membrane</location>
        <topology evidence="1 9">Multi-pass membrane protein</topology>
    </subcellularLocation>
</comment>
<feature type="transmembrane region" description="Helical" evidence="10">
    <location>
        <begin position="125"/>
        <end position="144"/>
    </location>
</feature>
<reference evidence="11 12" key="1">
    <citation type="submission" date="2024-01" db="EMBL/GenBank/DDBJ databases">
        <title>The genome of the rayed Mediterranean limpet Patella caerulea (Linnaeus, 1758).</title>
        <authorList>
            <person name="Anh-Thu Weber A."/>
            <person name="Halstead-Nussloch G."/>
        </authorList>
    </citation>
    <scope>NUCLEOTIDE SEQUENCE [LARGE SCALE GENOMIC DNA]</scope>
    <source>
        <strain evidence="11">AATW-2023a</strain>
        <tissue evidence="11">Whole specimen</tissue>
    </source>
</reference>
<feature type="transmembrane region" description="Helical" evidence="10">
    <location>
        <begin position="69"/>
        <end position="88"/>
    </location>
</feature>
<comment type="similarity">
    <text evidence="2 9">Belongs to the major facilitator superfamily. Proton-dependent oligopeptide transporter (POT/PTR) (TC 2.A.17) family.</text>
</comment>
<keyword evidence="7 10" id="KW-1133">Transmembrane helix</keyword>
<evidence type="ECO:0000313" key="12">
    <source>
        <dbReference type="Proteomes" id="UP001347796"/>
    </source>
</evidence>
<dbReference type="PROSITE" id="PS01023">
    <property type="entry name" value="PTR2_2"/>
    <property type="match status" value="1"/>
</dbReference>
<evidence type="ECO:0000256" key="7">
    <source>
        <dbReference type="ARBA" id="ARBA00022989"/>
    </source>
</evidence>
<feature type="transmembrane region" description="Helical" evidence="10">
    <location>
        <begin position="385"/>
        <end position="405"/>
    </location>
</feature>
<dbReference type="InterPro" id="IPR036259">
    <property type="entry name" value="MFS_trans_sf"/>
</dbReference>
<dbReference type="GO" id="GO:0016020">
    <property type="term" value="C:membrane"/>
    <property type="evidence" value="ECO:0007669"/>
    <property type="project" value="UniProtKB-SubCell"/>
</dbReference>
<keyword evidence="5" id="KW-0571">Peptide transport</keyword>
<evidence type="ECO:0000256" key="9">
    <source>
        <dbReference type="RuleBase" id="RU003755"/>
    </source>
</evidence>
<dbReference type="Proteomes" id="UP001347796">
    <property type="component" value="Unassembled WGS sequence"/>
</dbReference>
<dbReference type="PANTHER" id="PTHR11654">
    <property type="entry name" value="OLIGOPEPTIDE TRANSPORTER-RELATED"/>
    <property type="match status" value="1"/>
</dbReference>
<evidence type="ECO:0000256" key="3">
    <source>
        <dbReference type="ARBA" id="ARBA00022448"/>
    </source>
</evidence>
<keyword evidence="4 9" id="KW-0812">Transmembrane</keyword>
<evidence type="ECO:0000256" key="6">
    <source>
        <dbReference type="ARBA" id="ARBA00022927"/>
    </source>
</evidence>
<dbReference type="FunFam" id="1.20.1250.20:FF:000049">
    <property type="entry name" value="Solute carrier family 15 member 2"/>
    <property type="match status" value="1"/>
</dbReference>
<dbReference type="EMBL" id="JAZGQO010000021">
    <property type="protein sequence ID" value="KAK6165515.1"/>
    <property type="molecule type" value="Genomic_DNA"/>
</dbReference>
<dbReference type="InterPro" id="IPR018456">
    <property type="entry name" value="PTR2_symporter_CS"/>
</dbReference>
<evidence type="ECO:0000256" key="1">
    <source>
        <dbReference type="ARBA" id="ARBA00004141"/>
    </source>
</evidence>
<keyword evidence="6" id="KW-0653">Protein transport</keyword>
<dbReference type="Pfam" id="PF00854">
    <property type="entry name" value="PTR2"/>
    <property type="match status" value="2"/>
</dbReference>
<dbReference type="GO" id="GO:0022857">
    <property type="term" value="F:transmembrane transporter activity"/>
    <property type="evidence" value="ECO:0007669"/>
    <property type="project" value="InterPro"/>
</dbReference>
<gene>
    <name evidence="11" type="ORF">SNE40_022431</name>
</gene>
<feature type="transmembrane region" description="Helical" evidence="10">
    <location>
        <begin position="628"/>
        <end position="648"/>
    </location>
</feature>